<dbReference type="Proteomes" id="UP000289794">
    <property type="component" value="Chromosome"/>
</dbReference>
<evidence type="ECO:0000256" key="6">
    <source>
        <dbReference type="ARBA" id="ARBA00023136"/>
    </source>
</evidence>
<feature type="transmembrane region" description="Helical" evidence="7">
    <location>
        <begin position="102"/>
        <end position="123"/>
    </location>
</feature>
<dbReference type="PANTHER" id="PTHR30193">
    <property type="entry name" value="ABC TRANSPORTER PERMEASE PROTEIN"/>
    <property type="match status" value="1"/>
</dbReference>
<dbReference type="SUPFAM" id="SSF161098">
    <property type="entry name" value="MetI-like"/>
    <property type="match status" value="1"/>
</dbReference>
<dbReference type="AlphaFoldDB" id="A0A4P6M4N7"/>
<dbReference type="Pfam" id="PF00528">
    <property type="entry name" value="BPD_transp_1"/>
    <property type="match status" value="1"/>
</dbReference>
<dbReference type="EMBL" id="CP035945">
    <property type="protein sequence ID" value="QBE99506.1"/>
    <property type="molecule type" value="Genomic_DNA"/>
</dbReference>
<evidence type="ECO:0000256" key="1">
    <source>
        <dbReference type="ARBA" id="ARBA00004651"/>
    </source>
</evidence>
<dbReference type="InterPro" id="IPR051393">
    <property type="entry name" value="ABC_transporter_permease"/>
</dbReference>
<dbReference type="SUPFAM" id="SSF160964">
    <property type="entry name" value="MalF N-terminal region-like"/>
    <property type="match status" value="1"/>
</dbReference>
<feature type="domain" description="ABC transmembrane type-1" evidence="8">
    <location>
        <begin position="65"/>
        <end position="284"/>
    </location>
</feature>
<feature type="transmembrane region" description="Helical" evidence="7">
    <location>
        <begin position="69"/>
        <end position="90"/>
    </location>
</feature>
<dbReference type="KEGG" id="bpro:PMF13cell1_05083"/>
<evidence type="ECO:0000313" key="10">
    <source>
        <dbReference type="Proteomes" id="UP000289794"/>
    </source>
</evidence>
<feature type="transmembrane region" description="Helical" evidence="7">
    <location>
        <begin position="205"/>
        <end position="225"/>
    </location>
</feature>
<protein>
    <submittedName>
        <fullName evidence="9">Lactose transport system permease protein LacF</fullName>
    </submittedName>
</protein>
<organism evidence="9 10">
    <name type="scientific">Blautia producta</name>
    <dbReference type="NCBI Taxonomy" id="33035"/>
    <lineage>
        <taxon>Bacteria</taxon>
        <taxon>Bacillati</taxon>
        <taxon>Bacillota</taxon>
        <taxon>Clostridia</taxon>
        <taxon>Lachnospirales</taxon>
        <taxon>Lachnospiraceae</taxon>
        <taxon>Blautia</taxon>
    </lineage>
</organism>
<name>A0A4P6M4N7_9FIRM</name>
<dbReference type="InterPro" id="IPR035906">
    <property type="entry name" value="MetI-like_sf"/>
</dbReference>
<keyword evidence="2 7" id="KW-0813">Transport</keyword>
<keyword evidence="3" id="KW-1003">Cell membrane</keyword>
<evidence type="ECO:0000256" key="2">
    <source>
        <dbReference type="ARBA" id="ARBA00022448"/>
    </source>
</evidence>
<accession>A0A4P6M4N7</accession>
<keyword evidence="4 7" id="KW-0812">Transmembrane</keyword>
<gene>
    <name evidence="9" type="primary">lacF_30</name>
    <name evidence="9" type="ORF">PMF13cell1_05083</name>
</gene>
<dbReference type="RefSeq" id="WP_029468145.1">
    <property type="nucleotide sequence ID" value="NZ_CP035945.1"/>
</dbReference>
<dbReference type="PROSITE" id="PS50928">
    <property type="entry name" value="ABC_TM1"/>
    <property type="match status" value="1"/>
</dbReference>
<evidence type="ECO:0000313" key="9">
    <source>
        <dbReference type="EMBL" id="QBE99506.1"/>
    </source>
</evidence>
<evidence type="ECO:0000256" key="7">
    <source>
        <dbReference type="RuleBase" id="RU363032"/>
    </source>
</evidence>
<evidence type="ECO:0000256" key="4">
    <source>
        <dbReference type="ARBA" id="ARBA00022692"/>
    </source>
</evidence>
<reference evidence="9 10" key="1">
    <citation type="submission" date="2019-01" db="EMBL/GenBank/DDBJ databases">
        <title>PMF-metabolizing Aryl O-demethylase.</title>
        <authorList>
            <person name="Kim M."/>
        </authorList>
    </citation>
    <scope>NUCLEOTIDE SEQUENCE [LARGE SCALE GENOMIC DNA]</scope>
    <source>
        <strain evidence="9 10">PMF1</strain>
    </source>
</reference>
<keyword evidence="6 7" id="KW-0472">Membrane</keyword>
<feature type="transmembrane region" description="Helical" evidence="7">
    <location>
        <begin position="143"/>
        <end position="162"/>
    </location>
</feature>
<proteinExistence type="inferred from homology"/>
<evidence type="ECO:0000256" key="5">
    <source>
        <dbReference type="ARBA" id="ARBA00022989"/>
    </source>
</evidence>
<feature type="transmembrane region" description="Helical" evidence="7">
    <location>
        <begin position="12"/>
        <end position="34"/>
    </location>
</feature>
<feature type="transmembrane region" description="Helical" evidence="7">
    <location>
        <begin position="268"/>
        <end position="288"/>
    </location>
</feature>
<dbReference type="CDD" id="cd06261">
    <property type="entry name" value="TM_PBP2"/>
    <property type="match status" value="1"/>
</dbReference>
<dbReference type="Gene3D" id="1.10.3720.10">
    <property type="entry name" value="MetI-like"/>
    <property type="match status" value="1"/>
</dbReference>
<dbReference type="GO" id="GO:0055085">
    <property type="term" value="P:transmembrane transport"/>
    <property type="evidence" value="ECO:0007669"/>
    <property type="project" value="InterPro"/>
</dbReference>
<dbReference type="InterPro" id="IPR000515">
    <property type="entry name" value="MetI-like"/>
</dbReference>
<comment type="subcellular location">
    <subcellularLocation>
        <location evidence="1 7">Cell membrane</location>
        <topology evidence="1 7">Multi-pass membrane protein</topology>
    </subcellularLocation>
</comment>
<keyword evidence="5 7" id="KW-1133">Transmembrane helix</keyword>
<evidence type="ECO:0000259" key="8">
    <source>
        <dbReference type="PROSITE" id="PS50928"/>
    </source>
</evidence>
<sequence>MSKKSAPYAMILPYFLLYVAFGLFPILFSLGVSFTSWDGIGEMTFVGLKNYVRVFTQDKYFYKSLWNTLILLGISTPIQIALGLLTATFLKDFFKKSQNGLQLINFLPYITTPVAVGIIFQLMFDWKSGVINAFLNLFGAESVYWLGHAWTARAVVIFMLIWKNYGYKMIMFLSGLSTIPDELYEAAKIDGASWWARFTKITVPLLKPIFVFVIITSVINGFKLFDEPQLLFNSAGQPTGGPDRSVMTVVMKFYDSSFKNFEFGYGSALAYCLFLVIAAASLVLFRVVNGKKKED</sequence>
<evidence type="ECO:0000256" key="3">
    <source>
        <dbReference type="ARBA" id="ARBA00022475"/>
    </source>
</evidence>
<comment type="similarity">
    <text evidence="7">Belongs to the binding-protein-dependent transport system permease family.</text>
</comment>
<dbReference type="PANTHER" id="PTHR30193:SF37">
    <property type="entry name" value="INNER MEMBRANE ABC TRANSPORTER PERMEASE PROTEIN YCJO"/>
    <property type="match status" value="1"/>
</dbReference>
<dbReference type="GO" id="GO:0005886">
    <property type="term" value="C:plasma membrane"/>
    <property type="evidence" value="ECO:0007669"/>
    <property type="project" value="UniProtKB-SubCell"/>
</dbReference>